<evidence type="ECO:0000256" key="1">
    <source>
        <dbReference type="SAM" id="MobiDB-lite"/>
    </source>
</evidence>
<dbReference type="Proteomes" id="UP001159363">
    <property type="component" value="Chromosome 12"/>
</dbReference>
<keyword evidence="3" id="KW-1185">Reference proteome</keyword>
<feature type="compositionally biased region" description="Polar residues" evidence="1">
    <location>
        <begin position="172"/>
        <end position="182"/>
    </location>
</feature>
<accession>A0ABQ9GCS5</accession>
<evidence type="ECO:0000313" key="3">
    <source>
        <dbReference type="Proteomes" id="UP001159363"/>
    </source>
</evidence>
<protein>
    <submittedName>
        <fullName evidence="2">Uncharacterized protein</fullName>
    </submittedName>
</protein>
<gene>
    <name evidence="2" type="ORF">PR048_029216</name>
</gene>
<feature type="region of interest" description="Disordered" evidence="1">
    <location>
        <begin position="168"/>
        <end position="216"/>
    </location>
</feature>
<name>A0ABQ9GCS5_9NEOP</name>
<feature type="region of interest" description="Disordered" evidence="1">
    <location>
        <begin position="1"/>
        <end position="35"/>
    </location>
</feature>
<feature type="region of interest" description="Disordered" evidence="1">
    <location>
        <begin position="558"/>
        <end position="577"/>
    </location>
</feature>
<dbReference type="EMBL" id="JARBHB010000013">
    <property type="protein sequence ID" value="KAJ8870200.1"/>
    <property type="molecule type" value="Genomic_DNA"/>
</dbReference>
<organism evidence="2 3">
    <name type="scientific">Dryococelus australis</name>
    <dbReference type="NCBI Taxonomy" id="614101"/>
    <lineage>
        <taxon>Eukaryota</taxon>
        <taxon>Metazoa</taxon>
        <taxon>Ecdysozoa</taxon>
        <taxon>Arthropoda</taxon>
        <taxon>Hexapoda</taxon>
        <taxon>Insecta</taxon>
        <taxon>Pterygota</taxon>
        <taxon>Neoptera</taxon>
        <taxon>Polyneoptera</taxon>
        <taxon>Phasmatodea</taxon>
        <taxon>Verophasmatodea</taxon>
        <taxon>Anareolatae</taxon>
        <taxon>Phasmatidae</taxon>
        <taxon>Eurycanthinae</taxon>
        <taxon>Dryococelus</taxon>
    </lineage>
</organism>
<sequence length="577" mass="62886">MELQRTAVARRNCSAPRQAATSATDSHPSVDLPQGQVRRAVSCKTTFISTVRNPSDANRMRVGGYVCPCEEVLLKVSSRAGSLEVGTNSLTIAGVCRQDNPVLHVAALQRPAVDTTFRLRCGRALLQDVLGSPLAFVSGLGTKLPRLHSAGVKRQKMPLAHEHRVLSKTEVKQSSYAANSSARTRKMASPASNTPRRRSPTSALHPMLARETAPPVARSIQADTRLVPEASREQSDDGRAHIKGTDVPFRLRAFICTVRSSGGAVARALASHHGDPGPIPGGFTSVFSHVVIVLDDAACRRVFSRHSRFPCPCIPAPLHTSVSFHVMSGDDGHLRVQAGKPVTRRVLPRPGFTSLSMLQGTDGTCAFASRGRDLPSWASVRARQVNDPVRNVRQALPSSPVSDVTCATHIGESDPAGSRRGILRARAANSADTRRLSALSRPNFPLTIGRVSLWEDIFLPGCVNPNKLSPTLSVHDSRADTCKAWQIKSSHLVRVSEIWCFGAPVVLESFRKNRFVLKRRKKPRMDYTSKVCRRRNSVGFSVRRGVCFTEVQFSRANQRTSCSPPDEDTNGRRACDC</sequence>
<evidence type="ECO:0000313" key="2">
    <source>
        <dbReference type="EMBL" id="KAJ8870200.1"/>
    </source>
</evidence>
<reference evidence="2 3" key="1">
    <citation type="submission" date="2023-02" db="EMBL/GenBank/DDBJ databases">
        <title>LHISI_Scaffold_Assembly.</title>
        <authorList>
            <person name="Stuart O.P."/>
            <person name="Cleave R."/>
            <person name="Magrath M.J.L."/>
            <person name="Mikheyev A.S."/>
        </authorList>
    </citation>
    <scope>NUCLEOTIDE SEQUENCE [LARGE SCALE GENOMIC DNA]</scope>
    <source>
        <strain evidence="2">Daus_M_001</strain>
        <tissue evidence="2">Leg muscle</tissue>
    </source>
</reference>
<comment type="caution">
    <text evidence="2">The sequence shown here is derived from an EMBL/GenBank/DDBJ whole genome shotgun (WGS) entry which is preliminary data.</text>
</comment>
<proteinExistence type="predicted"/>